<evidence type="ECO:0000313" key="2">
    <source>
        <dbReference type="EMBL" id="KAG5475851.1"/>
    </source>
</evidence>
<dbReference type="OrthoDB" id="267393at2759"/>
<comment type="caution">
    <text evidence="2">The sequence shown here is derived from an EMBL/GenBank/DDBJ whole genome shotgun (WGS) entry which is preliminary data.</text>
</comment>
<dbReference type="AlphaFoldDB" id="A0A836KIU4"/>
<dbReference type="EMBL" id="JAFHKP010000027">
    <property type="protein sequence ID" value="KAG5475851.1"/>
    <property type="molecule type" value="Genomic_DNA"/>
</dbReference>
<name>A0A836KIU4_LEIEN</name>
<dbReference type="RefSeq" id="XP_067691862.1">
    <property type="nucleotide sequence ID" value="XM_067835296.1"/>
</dbReference>
<dbReference type="Proteomes" id="UP000674179">
    <property type="component" value="Chromosome 27"/>
</dbReference>
<organism evidence="2 3">
    <name type="scientific">Leishmania enriettii</name>
    <dbReference type="NCBI Taxonomy" id="5663"/>
    <lineage>
        <taxon>Eukaryota</taxon>
        <taxon>Discoba</taxon>
        <taxon>Euglenozoa</taxon>
        <taxon>Kinetoplastea</taxon>
        <taxon>Metakinetoplastina</taxon>
        <taxon>Trypanosomatida</taxon>
        <taxon>Trypanosomatidae</taxon>
        <taxon>Leishmaniinae</taxon>
        <taxon>Leishmania</taxon>
    </lineage>
</organism>
<evidence type="ECO:0000256" key="1">
    <source>
        <dbReference type="SAM" id="MobiDB-lite"/>
    </source>
</evidence>
<feature type="region of interest" description="Disordered" evidence="1">
    <location>
        <begin position="1"/>
        <end position="30"/>
    </location>
</feature>
<dbReference type="GeneID" id="94170806"/>
<accession>A0A836KIU4</accession>
<protein>
    <submittedName>
        <fullName evidence="2">Uncharacterized protein</fullName>
    </submittedName>
</protein>
<proteinExistence type="predicted"/>
<gene>
    <name evidence="2" type="ORF">CUR178_03564</name>
</gene>
<reference evidence="2 3" key="1">
    <citation type="submission" date="2021-02" db="EMBL/GenBank/DDBJ databases">
        <title>Leishmania (Mundinia) enrietti genome sequencing and assembly.</title>
        <authorList>
            <person name="Almutairi H."/>
            <person name="Gatherer D."/>
        </authorList>
    </citation>
    <scope>NUCLEOTIDE SEQUENCE [LARGE SCALE GENOMIC DNA]</scope>
    <source>
        <strain evidence="2">CUR178</strain>
    </source>
</reference>
<dbReference type="KEGG" id="lenr:94170806"/>
<sequence>MEFERPPKRRAPGVPSPSVPSYPRVVGRPANPLRSFEANREALADPFRAESCSTWPNLHAARAAEAVIHQELQNRQEALDRREAALQCSEQLFEERVAAWEARCRLWEAQFAERLAELDAREALLGRSSTWPRI</sequence>
<evidence type="ECO:0000313" key="3">
    <source>
        <dbReference type="Proteomes" id="UP000674179"/>
    </source>
</evidence>
<keyword evidence="3" id="KW-1185">Reference proteome</keyword>